<feature type="non-terminal residue" evidence="1">
    <location>
        <position position="1"/>
    </location>
</feature>
<dbReference type="EMBL" id="JARQZJ010000062">
    <property type="protein sequence ID" value="KAK9879727.1"/>
    <property type="molecule type" value="Genomic_DNA"/>
</dbReference>
<dbReference type="Proteomes" id="UP001431783">
    <property type="component" value="Unassembled WGS sequence"/>
</dbReference>
<protein>
    <submittedName>
        <fullName evidence="1">Uncharacterized protein</fullName>
    </submittedName>
</protein>
<gene>
    <name evidence="1" type="ORF">WA026_006787</name>
</gene>
<organism evidence="1 2">
    <name type="scientific">Henosepilachna vigintioctopunctata</name>
    <dbReference type="NCBI Taxonomy" id="420089"/>
    <lineage>
        <taxon>Eukaryota</taxon>
        <taxon>Metazoa</taxon>
        <taxon>Ecdysozoa</taxon>
        <taxon>Arthropoda</taxon>
        <taxon>Hexapoda</taxon>
        <taxon>Insecta</taxon>
        <taxon>Pterygota</taxon>
        <taxon>Neoptera</taxon>
        <taxon>Endopterygota</taxon>
        <taxon>Coleoptera</taxon>
        <taxon>Polyphaga</taxon>
        <taxon>Cucujiformia</taxon>
        <taxon>Coccinelloidea</taxon>
        <taxon>Coccinellidae</taxon>
        <taxon>Epilachninae</taxon>
        <taxon>Epilachnini</taxon>
        <taxon>Henosepilachna</taxon>
    </lineage>
</organism>
<accession>A0AAW1UGT9</accession>
<keyword evidence="2" id="KW-1185">Reference proteome</keyword>
<comment type="caution">
    <text evidence="1">The sequence shown here is derived from an EMBL/GenBank/DDBJ whole genome shotgun (WGS) entry which is preliminary data.</text>
</comment>
<evidence type="ECO:0000313" key="2">
    <source>
        <dbReference type="Proteomes" id="UP001431783"/>
    </source>
</evidence>
<dbReference type="InterPro" id="IPR011011">
    <property type="entry name" value="Znf_FYVE_PHD"/>
</dbReference>
<dbReference type="Gene3D" id="3.30.40.10">
    <property type="entry name" value="Zinc/RING finger domain, C3HC4 (zinc finger)"/>
    <property type="match status" value="1"/>
</dbReference>
<name>A0AAW1UGT9_9CUCU</name>
<evidence type="ECO:0000313" key="1">
    <source>
        <dbReference type="EMBL" id="KAK9879727.1"/>
    </source>
</evidence>
<dbReference type="AlphaFoldDB" id="A0AAW1UGT9"/>
<reference evidence="1 2" key="1">
    <citation type="submission" date="2023-03" db="EMBL/GenBank/DDBJ databases">
        <title>Genome insight into feeding habits of ladybird beetles.</title>
        <authorList>
            <person name="Li H.-S."/>
            <person name="Huang Y.-H."/>
            <person name="Pang H."/>
        </authorList>
    </citation>
    <scope>NUCLEOTIDE SEQUENCE [LARGE SCALE GENOMIC DNA]</scope>
    <source>
        <strain evidence="1">SYSU_2023b</strain>
        <tissue evidence="1">Whole body</tissue>
    </source>
</reference>
<dbReference type="InterPro" id="IPR013083">
    <property type="entry name" value="Znf_RING/FYVE/PHD"/>
</dbReference>
<proteinExistence type="predicted"/>
<dbReference type="SUPFAM" id="SSF57903">
    <property type="entry name" value="FYVE/PHD zinc finger"/>
    <property type="match status" value="1"/>
</dbReference>
<sequence length="140" mass="15553">RLSCDNFGFFNIWRTPGDNTADQPLDCTNPCQRLTVILRKSVDKFFVMPAKCSLCSSGINRGNPGISCQGKCRSSFDPKYLGLPATCADLSDDSGFGWTCKQCRSIPNNNIPALEMGELITKMDMLLKDMILVKARQTEF</sequence>